<dbReference type="SUPFAM" id="SSF52540">
    <property type="entry name" value="P-loop containing nucleoside triphosphate hydrolases"/>
    <property type="match status" value="1"/>
</dbReference>
<accession>A0A7Z0WPJ2</accession>
<dbReference type="Proteomes" id="UP000185696">
    <property type="component" value="Unassembled WGS sequence"/>
</dbReference>
<sequence>MTGNSGRYAGNPFSPLAVAITTDAVSEDPTIPTAAVSTAQDLLGEYLAAPTLAGAGNVLAVSGEHGTGKTHLGMRLVRVARAADPPANAMYLDVASDHFTGLYSRFIKRLGREGVRARVNDFYADVVADSLASGPTVDIAALVRERKIDPNKVVGGYQMMESALLRQVTERLVEELRSITDNQIYGTALTLLLRPGYDDAVWDWLNGSAPHAALVERGITNRIDDEVSALDAMGVFALLHGRKGRRFVLVVDEIDKILTGRTIEASVSKALQRLLQVFQQTGAFLVLSGLPEFRRALDDDVTERVGVTIQMPRLTPEDVAAFIDQAQRNEADLPTVEFQFPAVERMVRLVNGNPRQIIKLCHALYRTAVEQDRAVDTVMVEEEVEGQSDNATADEVGAAVRDLLDRANVPYAHGHYFGTRDSRADFWIETGPDSGFAILVVDSVFTGTVDELVTRLTAVREARATVEVVLVVANILDPDAAAELSTHLVDPPVRYDRRSFTRTLQPTLRSLATRFAGLGGTDSLAAIREWMVRIDMDNATTHQMVERLGREMDRRDEDTAAQLTTLRERVNIVNLASSVTDRDAEHTERRFPAPAAELFQEALETLDRLAHPDALFDDVFGRTEDSSDHYRRVTQLLNRVATPGVYEAAGTMSLLRRWIVSFSTATASWYVAEGWEAREPGPARSRFDALCRTYERVAETMPLGRIAPLVRLVAEGETDSRRLADRAVQERVTEFTDQFRALGARVRGTVLAELSPP</sequence>
<dbReference type="RefSeq" id="WP_075132552.1">
    <property type="nucleotide sequence ID" value="NZ_MSIF01000003.1"/>
</dbReference>
<feature type="domain" description="AAA+ ATPase" evidence="1">
    <location>
        <begin position="55"/>
        <end position="315"/>
    </location>
</feature>
<dbReference type="SMART" id="SM00382">
    <property type="entry name" value="AAA"/>
    <property type="match status" value="1"/>
</dbReference>
<keyword evidence="3" id="KW-1185">Reference proteome</keyword>
<proteinExistence type="predicted"/>
<dbReference type="PANTHER" id="PTHR35894">
    <property type="entry name" value="GENERAL SECRETION PATHWAY PROTEIN A-RELATED"/>
    <property type="match status" value="1"/>
</dbReference>
<dbReference type="InterPro" id="IPR027417">
    <property type="entry name" value="P-loop_NTPase"/>
</dbReference>
<dbReference type="InterPro" id="IPR003593">
    <property type="entry name" value="AAA+_ATPase"/>
</dbReference>
<dbReference type="EMBL" id="MSIF01000003">
    <property type="protein sequence ID" value="OLF12361.1"/>
    <property type="molecule type" value="Genomic_DNA"/>
</dbReference>
<dbReference type="AlphaFoldDB" id="A0A7Z0WPJ2"/>
<name>A0A7Z0WPJ2_9PSEU</name>
<dbReference type="InterPro" id="IPR052026">
    <property type="entry name" value="ExeA_AAA_ATPase_DNA-bind"/>
</dbReference>
<comment type="caution">
    <text evidence="2">The sequence shown here is derived from an EMBL/GenBank/DDBJ whole genome shotgun (WGS) entry which is preliminary data.</text>
</comment>
<dbReference type="PANTHER" id="PTHR35894:SF1">
    <property type="entry name" value="PHOSPHORIBULOKINASE _ URIDINE KINASE FAMILY"/>
    <property type="match status" value="1"/>
</dbReference>
<evidence type="ECO:0000259" key="1">
    <source>
        <dbReference type="SMART" id="SM00382"/>
    </source>
</evidence>
<organism evidence="2 3">
    <name type="scientific">Actinophytocola xinjiangensis</name>
    <dbReference type="NCBI Taxonomy" id="485602"/>
    <lineage>
        <taxon>Bacteria</taxon>
        <taxon>Bacillati</taxon>
        <taxon>Actinomycetota</taxon>
        <taxon>Actinomycetes</taxon>
        <taxon>Pseudonocardiales</taxon>
        <taxon>Pseudonocardiaceae</taxon>
    </lineage>
</organism>
<protein>
    <recommendedName>
        <fullName evidence="1">AAA+ ATPase domain-containing protein</fullName>
    </recommendedName>
</protein>
<dbReference type="OrthoDB" id="3948083at2"/>
<reference evidence="2 3" key="1">
    <citation type="submission" date="2016-12" db="EMBL/GenBank/DDBJ databases">
        <title>The draft genome sequence of Actinophytocola xinjiangensis.</title>
        <authorList>
            <person name="Wang W."/>
            <person name="Yuan L."/>
        </authorList>
    </citation>
    <scope>NUCLEOTIDE SEQUENCE [LARGE SCALE GENOMIC DNA]</scope>
    <source>
        <strain evidence="2 3">CGMCC 4.4663</strain>
    </source>
</reference>
<evidence type="ECO:0000313" key="3">
    <source>
        <dbReference type="Proteomes" id="UP000185696"/>
    </source>
</evidence>
<gene>
    <name evidence="2" type="ORF">BLA60_10370</name>
</gene>
<evidence type="ECO:0000313" key="2">
    <source>
        <dbReference type="EMBL" id="OLF12361.1"/>
    </source>
</evidence>